<dbReference type="InterPro" id="IPR051477">
    <property type="entry name" value="Expansin_CellWall"/>
</dbReference>
<dbReference type="Gene3D" id="2.40.40.10">
    <property type="entry name" value="RlpA-like domain"/>
    <property type="match status" value="1"/>
</dbReference>
<feature type="compositionally biased region" description="Polar residues" evidence="2">
    <location>
        <begin position="28"/>
        <end position="45"/>
    </location>
</feature>
<dbReference type="Proteomes" id="UP001578633">
    <property type="component" value="Chromosome 1"/>
</dbReference>
<sequence length="260" mass="27877">MNPPVIPRKPLPVPAQAYFNESNKSTVTFGSQSVAPSPPGQQQTKDANRVTALSHGAPSPDDKSVCTRRRPGLGCGVFAGISTSTFGSTLSHHFNNLLPPHQRYFNNHINRRTLLIMIGITFAALLALVVGLAAGLSIRSDGNDLPSPEGAQATGDMTFYNPALGACGTNHGDNDAVMAISHIIWDEYQVGPNPNTNPLCGRKIRAHRVDERTGQDASIVVSIVDRCGGCNRNDIDVSPAMFNKLADKAKGRVNVEWAWV</sequence>
<feature type="transmembrane region" description="Helical" evidence="3">
    <location>
        <begin position="113"/>
        <end position="138"/>
    </location>
</feature>
<dbReference type="InterPro" id="IPR036908">
    <property type="entry name" value="RlpA-like_sf"/>
</dbReference>
<dbReference type="Pfam" id="PF03330">
    <property type="entry name" value="DPBB_1"/>
    <property type="match status" value="1"/>
</dbReference>
<evidence type="ECO:0000313" key="5">
    <source>
        <dbReference type="EMBL" id="KAL1800519.1"/>
    </source>
</evidence>
<evidence type="ECO:0000259" key="4">
    <source>
        <dbReference type="Pfam" id="PF03330"/>
    </source>
</evidence>
<dbReference type="EMBL" id="JBHGVX010000001">
    <property type="protein sequence ID" value="KAL1800519.1"/>
    <property type="molecule type" value="Genomic_DNA"/>
</dbReference>
<keyword evidence="3" id="KW-0812">Transmembrane</keyword>
<keyword evidence="1" id="KW-0732">Signal</keyword>
<dbReference type="SUPFAM" id="SSF50685">
    <property type="entry name" value="Barwin-like endoglucanases"/>
    <property type="match status" value="1"/>
</dbReference>
<evidence type="ECO:0000256" key="1">
    <source>
        <dbReference type="ARBA" id="ARBA00022729"/>
    </source>
</evidence>
<reference evidence="5 6" key="1">
    <citation type="submission" date="2024-09" db="EMBL/GenBank/DDBJ databases">
        <title>T2T genomes of carrot and Alternaria dauci and their utility for understanding host-pathogen interaction during carrot leaf blight disease.</title>
        <authorList>
            <person name="Liu W."/>
            <person name="Xu S."/>
            <person name="Ou C."/>
            <person name="Liu X."/>
            <person name="Zhuang F."/>
            <person name="Deng X.W."/>
        </authorList>
    </citation>
    <scope>NUCLEOTIDE SEQUENCE [LARGE SCALE GENOMIC DNA]</scope>
    <source>
        <strain evidence="5 6">A2016</strain>
    </source>
</reference>
<dbReference type="RefSeq" id="XP_069311103.1">
    <property type="nucleotide sequence ID" value="XM_069448203.1"/>
</dbReference>
<name>A0ABR3UXE9_9PLEO</name>
<feature type="region of interest" description="Disordered" evidence="2">
    <location>
        <begin position="28"/>
        <end position="65"/>
    </location>
</feature>
<organism evidence="5 6">
    <name type="scientific">Alternaria dauci</name>
    <dbReference type="NCBI Taxonomy" id="48095"/>
    <lineage>
        <taxon>Eukaryota</taxon>
        <taxon>Fungi</taxon>
        <taxon>Dikarya</taxon>
        <taxon>Ascomycota</taxon>
        <taxon>Pezizomycotina</taxon>
        <taxon>Dothideomycetes</taxon>
        <taxon>Pleosporomycetidae</taxon>
        <taxon>Pleosporales</taxon>
        <taxon>Pleosporineae</taxon>
        <taxon>Pleosporaceae</taxon>
        <taxon>Alternaria</taxon>
        <taxon>Alternaria sect. Porri</taxon>
    </lineage>
</organism>
<dbReference type="PANTHER" id="PTHR31836">
    <property type="match status" value="1"/>
</dbReference>
<feature type="domain" description="RlpA-like protein double-psi beta-barrel" evidence="4">
    <location>
        <begin position="214"/>
        <end position="256"/>
    </location>
</feature>
<comment type="caution">
    <text evidence="5">The sequence shown here is derived from an EMBL/GenBank/DDBJ whole genome shotgun (WGS) entry which is preliminary data.</text>
</comment>
<protein>
    <recommendedName>
        <fullName evidence="4">RlpA-like protein double-psi beta-barrel domain-containing protein</fullName>
    </recommendedName>
</protein>
<dbReference type="PANTHER" id="PTHR31836:SF27">
    <property type="entry name" value="RLPA-LIKE PROTEIN DOUBLE-PSI BETA-BARREL DOMAIN-CONTAINING PROTEIN"/>
    <property type="match status" value="1"/>
</dbReference>
<proteinExistence type="predicted"/>
<accession>A0ABR3UXE9</accession>
<keyword evidence="3" id="KW-1133">Transmembrane helix</keyword>
<evidence type="ECO:0000313" key="6">
    <source>
        <dbReference type="Proteomes" id="UP001578633"/>
    </source>
</evidence>
<keyword evidence="3" id="KW-0472">Membrane</keyword>
<dbReference type="InterPro" id="IPR009009">
    <property type="entry name" value="RlpA-like_DPBB"/>
</dbReference>
<evidence type="ECO:0000256" key="2">
    <source>
        <dbReference type="SAM" id="MobiDB-lite"/>
    </source>
</evidence>
<gene>
    <name evidence="5" type="ORF">ACET3X_000861</name>
</gene>
<keyword evidence="6" id="KW-1185">Reference proteome</keyword>
<dbReference type="CDD" id="cd22191">
    <property type="entry name" value="DPBB_RlpA_EXP_N-like"/>
    <property type="match status" value="1"/>
</dbReference>
<dbReference type="GeneID" id="96081183"/>
<evidence type="ECO:0000256" key="3">
    <source>
        <dbReference type="SAM" id="Phobius"/>
    </source>
</evidence>